<keyword evidence="7 12" id="KW-0418">Kinase</keyword>
<dbReference type="EMBL" id="CP003154">
    <property type="protein sequence ID" value="AFL72115.1"/>
    <property type="molecule type" value="Genomic_DNA"/>
</dbReference>
<evidence type="ECO:0000256" key="1">
    <source>
        <dbReference type="ARBA" id="ARBA00009776"/>
    </source>
</evidence>
<organism evidence="14 15">
    <name type="scientific">Thiocystis violascens (strain ATCC 17096 / DSM 198 / 6111)</name>
    <name type="common">Chromatium violascens</name>
    <dbReference type="NCBI Taxonomy" id="765911"/>
    <lineage>
        <taxon>Bacteria</taxon>
        <taxon>Pseudomonadati</taxon>
        <taxon>Pseudomonadota</taxon>
        <taxon>Gammaproteobacteria</taxon>
        <taxon>Chromatiales</taxon>
        <taxon>Chromatiaceae</taxon>
        <taxon>Thiocystis</taxon>
    </lineage>
</organism>
<dbReference type="FunFam" id="3.40.50.300:FF:000225">
    <property type="entry name" value="Thymidylate kinase"/>
    <property type="match status" value="1"/>
</dbReference>
<dbReference type="STRING" id="765911.Thivi_0023"/>
<dbReference type="GO" id="GO:0004798">
    <property type="term" value="F:dTMP kinase activity"/>
    <property type="evidence" value="ECO:0007669"/>
    <property type="project" value="UniProtKB-UniRule"/>
</dbReference>
<dbReference type="InterPro" id="IPR027417">
    <property type="entry name" value="P-loop_NTPase"/>
</dbReference>
<dbReference type="Pfam" id="PF02223">
    <property type="entry name" value="Thymidylate_kin"/>
    <property type="match status" value="1"/>
</dbReference>
<dbReference type="InterPro" id="IPR018094">
    <property type="entry name" value="Thymidylate_kinase"/>
</dbReference>
<evidence type="ECO:0000256" key="3">
    <source>
        <dbReference type="ARBA" id="ARBA00017144"/>
    </source>
</evidence>
<evidence type="ECO:0000256" key="5">
    <source>
        <dbReference type="ARBA" id="ARBA00022727"/>
    </source>
</evidence>
<dbReference type="RefSeq" id="WP_014776624.1">
    <property type="nucleotide sequence ID" value="NC_018012.1"/>
</dbReference>
<evidence type="ECO:0000256" key="4">
    <source>
        <dbReference type="ARBA" id="ARBA00022679"/>
    </source>
</evidence>
<dbReference type="HOGENOM" id="CLU_049131_0_2_6"/>
<evidence type="ECO:0000313" key="15">
    <source>
        <dbReference type="Proteomes" id="UP000006062"/>
    </source>
</evidence>
<evidence type="ECO:0000256" key="9">
    <source>
        <dbReference type="ARBA" id="ARBA00029962"/>
    </source>
</evidence>
<keyword evidence="6 12" id="KW-0547">Nucleotide-binding</keyword>
<sequence>MESTKRGRFITLEGIEGAGKSTQVDQLARLLRERGLSLITTREPGGSPIAERLRALLLDPLNTGMSETAELLLMFAARAEHLERTICPALESGIWVICDRFTDATYAYQGGGRGVDPARIAILENLVQGSLRPDLTLLFDLPPVLGLERARRRRGQADRFEQEALRFFESVRAVYRERAHACPERYRLIDASASLPEVTDHVRELATVFIDLTLNGRYADSNA</sequence>
<dbReference type="KEGG" id="tvi:Thivi_0023"/>
<dbReference type="EC" id="2.7.4.9" evidence="2 12"/>
<dbReference type="eggNOG" id="COG0125">
    <property type="taxonomic scope" value="Bacteria"/>
</dbReference>
<evidence type="ECO:0000256" key="10">
    <source>
        <dbReference type="ARBA" id="ARBA00048743"/>
    </source>
</evidence>
<dbReference type="GO" id="GO:0006235">
    <property type="term" value="P:dTTP biosynthetic process"/>
    <property type="evidence" value="ECO:0007669"/>
    <property type="project" value="UniProtKB-UniRule"/>
</dbReference>
<evidence type="ECO:0000259" key="13">
    <source>
        <dbReference type="Pfam" id="PF02223"/>
    </source>
</evidence>
<name>I3Y547_THIV6</name>
<keyword evidence="15" id="KW-1185">Reference proteome</keyword>
<comment type="catalytic activity">
    <reaction evidence="10 12">
        <text>dTMP + ATP = dTDP + ADP</text>
        <dbReference type="Rhea" id="RHEA:13517"/>
        <dbReference type="ChEBI" id="CHEBI:30616"/>
        <dbReference type="ChEBI" id="CHEBI:58369"/>
        <dbReference type="ChEBI" id="CHEBI:63528"/>
        <dbReference type="ChEBI" id="CHEBI:456216"/>
        <dbReference type="EC" id="2.7.4.9"/>
    </reaction>
</comment>
<dbReference type="GO" id="GO:0005524">
    <property type="term" value="F:ATP binding"/>
    <property type="evidence" value="ECO:0007669"/>
    <property type="project" value="UniProtKB-UniRule"/>
</dbReference>
<dbReference type="HAMAP" id="MF_00165">
    <property type="entry name" value="Thymidylate_kinase"/>
    <property type="match status" value="1"/>
</dbReference>
<dbReference type="Gene3D" id="3.40.50.300">
    <property type="entry name" value="P-loop containing nucleotide triphosphate hydrolases"/>
    <property type="match status" value="1"/>
</dbReference>
<dbReference type="NCBIfam" id="TIGR00041">
    <property type="entry name" value="DTMP_kinase"/>
    <property type="match status" value="1"/>
</dbReference>
<dbReference type="InterPro" id="IPR039430">
    <property type="entry name" value="Thymidylate_kin-like_dom"/>
</dbReference>
<keyword evidence="8 12" id="KW-0067">ATP-binding</keyword>
<comment type="function">
    <text evidence="11 12">Phosphorylation of dTMP to form dTDP in both de novo and salvage pathways of dTTP synthesis.</text>
</comment>
<protein>
    <recommendedName>
        <fullName evidence="3 12">Thymidylate kinase</fullName>
        <ecNumber evidence="2 12">2.7.4.9</ecNumber>
    </recommendedName>
    <alternativeName>
        <fullName evidence="9 12">dTMP kinase</fullName>
    </alternativeName>
</protein>
<evidence type="ECO:0000256" key="12">
    <source>
        <dbReference type="HAMAP-Rule" id="MF_00165"/>
    </source>
</evidence>
<dbReference type="GO" id="GO:0006227">
    <property type="term" value="P:dUDP biosynthetic process"/>
    <property type="evidence" value="ECO:0007669"/>
    <property type="project" value="TreeGrafter"/>
</dbReference>
<dbReference type="Proteomes" id="UP000006062">
    <property type="component" value="Chromosome"/>
</dbReference>
<evidence type="ECO:0000256" key="8">
    <source>
        <dbReference type="ARBA" id="ARBA00022840"/>
    </source>
</evidence>
<dbReference type="OrthoDB" id="9774907at2"/>
<gene>
    <name evidence="12" type="primary">tmk</name>
    <name evidence="14" type="ordered locus">Thivi_0023</name>
</gene>
<feature type="binding site" evidence="12">
    <location>
        <begin position="14"/>
        <end position="21"/>
    </location>
    <ligand>
        <name>ATP</name>
        <dbReference type="ChEBI" id="CHEBI:30616"/>
    </ligand>
</feature>
<evidence type="ECO:0000256" key="6">
    <source>
        <dbReference type="ARBA" id="ARBA00022741"/>
    </source>
</evidence>
<keyword evidence="5 12" id="KW-0545">Nucleotide biosynthesis</keyword>
<evidence type="ECO:0000313" key="14">
    <source>
        <dbReference type="EMBL" id="AFL72115.1"/>
    </source>
</evidence>
<dbReference type="GO" id="GO:0006233">
    <property type="term" value="P:dTDP biosynthetic process"/>
    <property type="evidence" value="ECO:0007669"/>
    <property type="project" value="InterPro"/>
</dbReference>
<dbReference type="PANTHER" id="PTHR10344:SF4">
    <property type="entry name" value="UMP-CMP KINASE 2, MITOCHONDRIAL"/>
    <property type="match status" value="1"/>
</dbReference>
<dbReference type="GO" id="GO:0005829">
    <property type="term" value="C:cytosol"/>
    <property type="evidence" value="ECO:0007669"/>
    <property type="project" value="TreeGrafter"/>
</dbReference>
<keyword evidence="4 12" id="KW-0808">Transferase</keyword>
<dbReference type="CDD" id="cd01672">
    <property type="entry name" value="TMPK"/>
    <property type="match status" value="1"/>
</dbReference>
<feature type="domain" description="Thymidylate kinase-like" evidence="13">
    <location>
        <begin position="12"/>
        <end position="200"/>
    </location>
</feature>
<comment type="similarity">
    <text evidence="1 12">Belongs to the thymidylate kinase family.</text>
</comment>
<proteinExistence type="inferred from homology"/>
<dbReference type="PANTHER" id="PTHR10344">
    <property type="entry name" value="THYMIDYLATE KINASE"/>
    <property type="match status" value="1"/>
</dbReference>
<dbReference type="AlphaFoldDB" id="I3Y547"/>
<accession>I3Y547</accession>
<dbReference type="SUPFAM" id="SSF52540">
    <property type="entry name" value="P-loop containing nucleoside triphosphate hydrolases"/>
    <property type="match status" value="1"/>
</dbReference>
<evidence type="ECO:0000256" key="11">
    <source>
        <dbReference type="ARBA" id="ARBA00057735"/>
    </source>
</evidence>
<evidence type="ECO:0000256" key="7">
    <source>
        <dbReference type="ARBA" id="ARBA00022777"/>
    </source>
</evidence>
<reference evidence="14 15" key="1">
    <citation type="submission" date="2012-06" db="EMBL/GenBank/DDBJ databases">
        <title>Complete sequence of Thiocystis violascens DSM 198.</title>
        <authorList>
            <consortium name="US DOE Joint Genome Institute"/>
            <person name="Lucas S."/>
            <person name="Han J."/>
            <person name="Lapidus A."/>
            <person name="Cheng J.-F."/>
            <person name="Goodwin L."/>
            <person name="Pitluck S."/>
            <person name="Peters L."/>
            <person name="Ovchinnikova G."/>
            <person name="Teshima H."/>
            <person name="Detter J.C."/>
            <person name="Han C."/>
            <person name="Tapia R."/>
            <person name="Land M."/>
            <person name="Hauser L."/>
            <person name="Kyrpides N."/>
            <person name="Ivanova N."/>
            <person name="Pagani I."/>
            <person name="Vogl K."/>
            <person name="Liu Z."/>
            <person name="Frigaard N.-U."/>
            <person name="Bryant D."/>
            <person name="Woyke T."/>
        </authorList>
    </citation>
    <scope>NUCLEOTIDE SEQUENCE [LARGE SCALE GENOMIC DNA]</scope>
    <source>
        <strain evidence="15">ATCC 17096 / DSM 198 / 6111</strain>
    </source>
</reference>
<evidence type="ECO:0000256" key="2">
    <source>
        <dbReference type="ARBA" id="ARBA00012980"/>
    </source>
</evidence>